<evidence type="ECO:0008006" key="4">
    <source>
        <dbReference type="Google" id="ProtNLM"/>
    </source>
</evidence>
<gene>
    <name evidence="2" type="ORF">A3E44_04215</name>
</gene>
<organism evidence="2 3">
    <name type="scientific">Candidatus Woesebacteria bacterium RIFCSPHIGHO2_12_FULL_41_24</name>
    <dbReference type="NCBI Taxonomy" id="1802510"/>
    <lineage>
        <taxon>Bacteria</taxon>
        <taxon>Candidatus Woeseibacteriota</taxon>
    </lineage>
</organism>
<reference evidence="2 3" key="1">
    <citation type="journal article" date="2016" name="Nat. Commun.">
        <title>Thousands of microbial genomes shed light on interconnected biogeochemical processes in an aquifer system.</title>
        <authorList>
            <person name="Anantharaman K."/>
            <person name="Brown C.T."/>
            <person name="Hug L.A."/>
            <person name="Sharon I."/>
            <person name="Castelle C.J."/>
            <person name="Probst A.J."/>
            <person name="Thomas B.C."/>
            <person name="Singh A."/>
            <person name="Wilkins M.J."/>
            <person name="Karaoz U."/>
            <person name="Brodie E.L."/>
            <person name="Williams K.H."/>
            <person name="Hubbard S.S."/>
            <person name="Banfield J.F."/>
        </authorList>
    </citation>
    <scope>NUCLEOTIDE SEQUENCE [LARGE SCALE GENOMIC DNA]</scope>
</reference>
<sequence>MLRNLIVMAMALEVYQMTSKFFSSKLRAKSCIVGLMLQKALPAGRRGFGSILLIVIILGAFALGFFLLKSVAKYSSRNYGSQQVLNPDEPPLKLKTIGVNFEDFKFTKQKLQFDRLFMEYGFVIPAGNSSTGQDKPNPQPTFVVPLGTSIRSIVDGIVVAIPTLWSGDFSVQVTQDGKMQKWIYEMEHVINPKVKVGEKVTAGQVVGEVSDFNHGAPVGFGATEIGILKGGQAPEHVCPFAYLDDSIREETFTNLGNLLKAWEEYIGDQKLYDESLTIPGCLTLNPIEG</sequence>
<keyword evidence="1" id="KW-0812">Transmembrane</keyword>
<keyword evidence="1" id="KW-1133">Transmembrane helix</keyword>
<dbReference type="InterPro" id="IPR011055">
    <property type="entry name" value="Dup_hybrid_motif"/>
</dbReference>
<evidence type="ECO:0000256" key="1">
    <source>
        <dbReference type="SAM" id="Phobius"/>
    </source>
</evidence>
<comment type="caution">
    <text evidence="2">The sequence shown here is derived from an EMBL/GenBank/DDBJ whole genome shotgun (WGS) entry which is preliminary data.</text>
</comment>
<dbReference type="Proteomes" id="UP000178603">
    <property type="component" value="Unassembled WGS sequence"/>
</dbReference>
<protein>
    <recommendedName>
        <fullName evidence="4">Peptidase M23 domain-containing protein</fullName>
    </recommendedName>
</protein>
<name>A0A1F8ATN5_9BACT</name>
<dbReference type="AlphaFoldDB" id="A0A1F8ATN5"/>
<proteinExistence type="predicted"/>
<keyword evidence="1" id="KW-0472">Membrane</keyword>
<feature type="transmembrane region" description="Helical" evidence="1">
    <location>
        <begin position="47"/>
        <end position="68"/>
    </location>
</feature>
<accession>A0A1F8ATN5</accession>
<dbReference type="EMBL" id="MGGW01000005">
    <property type="protein sequence ID" value="OGM55096.1"/>
    <property type="molecule type" value="Genomic_DNA"/>
</dbReference>
<evidence type="ECO:0000313" key="3">
    <source>
        <dbReference type="Proteomes" id="UP000178603"/>
    </source>
</evidence>
<dbReference type="SUPFAM" id="SSF51261">
    <property type="entry name" value="Duplicated hybrid motif"/>
    <property type="match status" value="1"/>
</dbReference>
<dbReference type="Gene3D" id="2.70.70.10">
    <property type="entry name" value="Glucose Permease (Domain IIA)"/>
    <property type="match status" value="1"/>
</dbReference>
<dbReference type="CDD" id="cd12797">
    <property type="entry name" value="M23_peptidase"/>
    <property type="match status" value="1"/>
</dbReference>
<evidence type="ECO:0000313" key="2">
    <source>
        <dbReference type="EMBL" id="OGM55096.1"/>
    </source>
</evidence>